<keyword evidence="4 9" id="KW-0547">Nucleotide-binding</keyword>
<keyword evidence="6 9" id="KW-0460">Magnesium</keyword>
<dbReference type="Gene3D" id="3.40.50.620">
    <property type="entry name" value="HUPs"/>
    <property type="match status" value="1"/>
</dbReference>
<evidence type="ECO:0000256" key="5">
    <source>
        <dbReference type="ARBA" id="ARBA00022840"/>
    </source>
</evidence>
<dbReference type="CDD" id="cd02163">
    <property type="entry name" value="PPAT"/>
    <property type="match status" value="1"/>
</dbReference>
<dbReference type="PANTHER" id="PTHR21342">
    <property type="entry name" value="PHOSPHOPANTETHEINE ADENYLYLTRANSFERASE"/>
    <property type="match status" value="1"/>
</dbReference>
<evidence type="ECO:0000313" key="12">
    <source>
        <dbReference type="Proteomes" id="UP000248795"/>
    </source>
</evidence>
<evidence type="ECO:0000256" key="6">
    <source>
        <dbReference type="ARBA" id="ARBA00022842"/>
    </source>
</evidence>
<comment type="catalytic activity">
    <reaction evidence="8 9">
        <text>(R)-4'-phosphopantetheine + ATP + H(+) = 3'-dephospho-CoA + diphosphate</text>
        <dbReference type="Rhea" id="RHEA:19801"/>
        <dbReference type="ChEBI" id="CHEBI:15378"/>
        <dbReference type="ChEBI" id="CHEBI:30616"/>
        <dbReference type="ChEBI" id="CHEBI:33019"/>
        <dbReference type="ChEBI" id="CHEBI:57328"/>
        <dbReference type="ChEBI" id="CHEBI:61723"/>
        <dbReference type="EC" id="2.7.7.3"/>
    </reaction>
</comment>
<name>A0A2W2ANM6_9HYPH</name>
<dbReference type="PANTHER" id="PTHR21342:SF1">
    <property type="entry name" value="PHOSPHOPANTETHEINE ADENYLYLTRANSFERASE"/>
    <property type="match status" value="1"/>
</dbReference>
<evidence type="ECO:0000256" key="7">
    <source>
        <dbReference type="ARBA" id="ARBA00022993"/>
    </source>
</evidence>
<feature type="binding site" evidence="9">
    <location>
        <position position="93"/>
    </location>
    <ligand>
        <name>substrate</name>
    </ligand>
</feature>
<organism evidence="11 12">
    <name type="scientific">Aestuariivirga litoralis</name>
    <dbReference type="NCBI Taxonomy" id="2650924"/>
    <lineage>
        <taxon>Bacteria</taxon>
        <taxon>Pseudomonadati</taxon>
        <taxon>Pseudomonadota</taxon>
        <taxon>Alphaproteobacteria</taxon>
        <taxon>Hyphomicrobiales</taxon>
        <taxon>Aestuariivirgaceae</taxon>
        <taxon>Aestuariivirga</taxon>
    </lineage>
</organism>
<gene>
    <name evidence="9" type="primary">coaD</name>
    <name evidence="11" type="ORF">DK847_11365</name>
</gene>
<comment type="pathway">
    <text evidence="9">Cofactor biosynthesis; coenzyme A biosynthesis; CoA from (R)-pantothenate: step 4/5.</text>
</comment>
<comment type="caution">
    <text evidence="11">The sequence shown here is derived from an EMBL/GenBank/DDBJ whole genome shotgun (WGS) entry which is preliminary data.</text>
</comment>
<dbReference type="EMBL" id="QKVK01000004">
    <property type="protein sequence ID" value="PZF77035.1"/>
    <property type="molecule type" value="Genomic_DNA"/>
</dbReference>
<feature type="binding site" evidence="9">
    <location>
        <position position="18"/>
    </location>
    <ligand>
        <name>ATP</name>
        <dbReference type="ChEBI" id="CHEBI:30616"/>
    </ligand>
</feature>
<proteinExistence type="inferred from homology"/>
<feature type="binding site" evidence="9">
    <location>
        <position position="79"/>
    </location>
    <ligand>
        <name>substrate</name>
    </ligand>
</feature>
<evidence type="ECO:0000256" key="4">
    <source>
        <dbReference type="ARBA" id="ARBA00022741"/>
    </source>
</evidence>
<sequence length="172" mass="18324">MARTGFYPGSFDPVTYGHLDIIARAARLVDRLVLGVGVHHGKQAFIDAETRIALLEQVTQPIAEHTGVKISVTTFDGLAVDAARKAHAGVIIRGLRDATDFDYEVQMGQMNGAMAPDIETVFLAASPATRMIASSLVKQIARMGGDITLFIPKEAQAVMAAALKTAALKPSH</sequence>
<dbReference type="GO" id="GO:0015937">
    <property type="term" value="P:coenzyme A biosynthetic process"/>
    <property type="evidence" value="ECO:0007669"/>
    <property type="project" value="UniProtKB-UniRule"/>
</dbReference>
<evidence type="ECO:0000256" key="8">
    <source>
        <dbReference type="ARBA" id="ARBA00029346"/>
    </source>
</evidence>
<dbReference type="InterPro" id="IPR001980">
    <property type="entry name" value="PPAT"/>
</dbReference>
<keyword evidence="5 9" id="KW-0067">ATP-binding</keyword>
<keyword evidence="7 9" id="KW-0173">Coenzyme A biosynthesis</keyword>
<evidence type="ECO:0000256" key="3">
    <source>
        <dbReference type="ARBA" id="ARBA00022695"/>
    </source>
</evidence>
<dbReference type="RefSeq" id="WP_111198613.1">
    <property type="nucleotide sequence ID" value="NZ_QKVK01000004.1"/>
</dbReference>
<dbReference type="GO" id="GO:0005524">
    <property type="term" value="F:ATP binding"/>
    <property type="evidence" value="ECO:0007669"/>
    <property type="project" value="UniProtKB-KW"/>
</dbReference>
<feature type="binding site" evidence="9">
    <location>
        <begin position="94"/>
        <end position="96"/>
    </location>
    <ligand>
        <name>ATP</name>
        <dbReference type="ChEBI" id="CHEBI:30616"/>
    </ligand>
</feature>
<dbReference type="InterPro" id="IPR014729">
    <property type="entry name" value="Rossmann-like_a/b/a_fold"/>
</dbReference>
<dbReference type="NCBIfam" id="TIGR00125">
    <property type="entry name" value="cyt_tran_rel"/>
    <property type="match status" value="1"/>
</dbReference>
<dbReference type="HAMAP" id="MF_00151">
    <property type="entry name" value="PPAT_bact"/>
    <property type="match status" value="1"/>
</dbReference>
<evidence type="ECO:0000256" key="2">
    <source>
        <dbReference type="ARBA" id="ARBA00022679"/>
    </source>
</evidence>
<feature type="binding site" evidence="9">
    <location>
        <position position="10"/>
    </location>
    <ligand>
        <name>substrate</name>
    </ligand>
</feature>
<evidence type="ECO:0000259" key="10">
    <source>
        <dbReference type="Pfam" id="PF01467"/>
    </source>
</evidence>
<dbReference type="GO" id="GO:0005737">
    <property type="term" value="C:cytoplasm"/>
    <property type="evidence" value="ECO:0007669"/>
    <property type="project" value="UniProtKB-SubCell"/>
</dbReference>
<comment type="subcellular location">
    <subcellularLocation>
        <location evidence="9">Cytoplasm</location>
    </subcellularLocation>
</comment>
<keyword evidence="3 9" id="KW-0548">Nucleotidyltransferase</keyword>
<feature type="domain" description="Cytidyltransferase-like" evidence="10">
    <location>
        <begin position="6"/>
        <end position="139"/>
    </location>
</feature>
<feature type="binding site" evidence="9">
    <location>
        <position position="42"/>
    </location>
    <ligand>
        <name>substrate</name>
    </ligand>
</feature>
<dbReference type="Pfam" id="PF01467">
    <property type="entry name" value="CTP_transf_like"/>
    <property type="match status" value="1"/>
</dbReference>
<keyword evidence="12" id="KW-1185">Reference proteome</keyword>
<dbReference type="EC" id="2.7.7.3" evidence="9"/>
<comment type="similarity">
    <text evidence="9">Belongs to the bacterial CoaD family.</text>
</comment>
<keyword evidence="1 9" id="KW-0963">Cytoplasm</keyword>
<keyword evidence="2 9" id="KW-0808">Transferase</keyword>
<evidence type="ECO:0000313" key="11">
    <source>
        <dbReference type="EMBL" id="PZF77035.1"/>
    </source>
</evidence>
<dbReference type="AlphaFoldDB" id="A0A2W2ANM6"/>
<accession>A0A2W2ANM6</accession>
<comment type="function">
    <text evidence="9">Reversibly transfers an adenylyl group from ATP to 4'-phosphopantetheine, yielding dephospho-CoA (dPCoA) and pyrophosphate.</text>
</comment>
<evidence type="ECO:0000256" key="9">
    <source>
        <dbReference type="HAMAP-Rule" id="MF_00151"/>
    </source>
</evidence>
<evidence type="ECO:0000256" key="1">
    <source>
        <dbReference type="ARBA" id="ARBA00022490"/>
    </source>
</evidence>
<dbReference type="NCBIfam" id="TIGR01510">
    <property type="entry name" value="coaD_prev_kdtB"/>
    <property type="match status" value="1"/>
</dbReference>
<feature type="binding site" evidence="9">
    <location>
        <begin position="129"/>
        <end position="135"/>
    </location>
    <ligand>
        <name>ATP</name>
        <dbReference type="ChEBI" id="CHEBI:30616"/>
    </ligand>
</feature>
<feature type="binding site" evidence="9">
    <location>
        <begin position="10"/>
        <end position="11"/>
    </location>
    <ligand>
        <name>ATP</name>
        <dbReference type="ChEBI" id="CHEBI:30616"/>
    </ligand>
</feature>
<dbReference type="Proteomes" id="UP000248795">
    <property type="component" value="Unassembled WGS sequence"/>
</dbReference>
<dbReference type="PRINTS" id="PR01020">
    <property type="entry name" value="LPSBIOSNTHSS"/>
</dbReference>
<dbReference type="UniPathway" id="UPA00241">
    <property type="reaction ID" value="UER00355"/>
</dbReference>
<feature type="site" description="Transition state stabilizer" evidence="9">
    <location>
        <position position="18"/>
    </location>
</feature>
<protein>
    <recommendedName>
        <fullName evidence="9">Phosphopantetheine adenylyltransferase</fullName>
        <ecNumber evidence="9">2.7.7.3</ecNumber>
    </recommendedName>
    <alternativeName>
        <fullName evidence="9">Dephospho-CoA pyrophosphorylase</fullName>
    </alternativeName>
    <alternativeName>
        <fullName evidence="9">Pantetheine-phosphate adenylyltransferase</fullName>
        <shortName evidence="9">PPAT</shortName>
    </alternativeName>
</protein>
<comment type="cofactor">
    <cofactor evidence="9">
        <name>Mg(2+)</name>
        <dbReference type="ChEBI" id="CHEBI:18420"/>
    </cofactor>
</comment>
<dbReference type="SUPFAM" id="SSF52374">
    <property type="entry name" value="Nucleotidylyl transferase"/>
    <property type="match status" value="1"/>
</dbReference>
<dbReference type="InterPro" id="IPR004821">
    <property type="entry name" value="Cyt_trans-like"/>
</dbReference>
<dbReference type="GO" id="GO:0004595">
    <property type="term" value="F:pantetheine-phosphate adenylyltransferase activity"/>
    <property type="evidence" value="ECO:0007669"/>
    <property type="project" value="UniProtKB-UniRule"/>
</dbReference>
<feature type="binding site" evidence="9">
    <location>
        <position position="104"/>
    </location>
    <ligand>
        <name>ATP</name>
        <dbReference type="ChEBI" id="CHEBI:30616"/>
    </ligand>
</feature>
<reference evidence="12" key="1">
    <citation type="submission" date="2018-06" db="EMBL/GenBank/DDBJ databases">
        <title>Aestuariibacter litoralis strain KCTC 52945T.</title>
        <authorList>
            <person name="Li X."/>
            <person name="Salam N."/>
            <person name="Li J.-L."/>
            <person name="Chen Y.-M."/>
            <person name="Yang Z.-W."/>
            <person name="Zhang L.-Y."/>
            <person name="Han M.-X."/>
            <person name="Xiao M."/>
            <person name="Li W.-J."/>
        </authorList>
    </citation>
    <scope>NUCLEOTIDE SEQUENCE [LARGE SCALE GENOMIC DNA]</scope>
    <source>
        <strain evidence="12">KCTC 52945</strain>
    </source>
</reference>
<comment type="subunit">
    <text evidence="9">Homohexamer.</text>
</comment>